<dbReference type="GeneID" id="56893931"/>
<keyword evidence="5 10" id="KW-0145">Chemotaxis</keyword>
<evidence type="ECO:0000256" key="2">
    <source>
        <dbReference type="ARBA" id="ARBA00004162"/>
    </source>
</evidence>
<evidence type="ECO:0000313" key="11">
    <source>
        <dbReference type="EMBL" id="AIU70952.1"/>
    </source>
</evidence>
<keyword evidence="8" id="KW-1133">Transmembrane helix</keyword>
<dbReference type="HOGENOM" id="CLU_142922_0_0_6"/>
<comment type="similarity">
    <text evidence="3 10">Belongs to the FliL family.</text>
</comment>
<evidence type="ECO:0000256" key="6">
    <source>
        <dbReference type="ARBA" id="ARBA00022692"/>
    </source>
</evidence>
<dbReference type="GO" id="GO:0006935">
    <property type="term" value="P:chemotaxis"/>
    <property type="evidence" value="ECO:0007669"/>
    <property type="project" value="UniProtKB-KW"/>
</dbReference>
<evidence type="ECO:0000256" key="5">
    <source>
        <dbReference type="ARBA" id="ARBA00022500"/>
    </source>
</evidence>
<evidence type="ECO:0000256" key="1">
    <source>
        <dbReference type="ARBA" id="ARBA00002254"/>
    </source>
</evidence>
<comment type="subcellular location">
    <subcellularLocation>
        <location evidence="10">Cell inner membrane</location>
    </subcellularLocation>
    <subcellularLocation>
        <location evidence="2">Cell membrane</location>
        <topology evidence="2">Single-pass membrane protein</topology>
    </subcellularLocation>
</comment>
<comment type="function">
    <text evidence="1 10">Controls the rotational direction of flagella during chemotaxis.</text>
</comment>
<evidence type="ECO:0000256" key="3">
    <source>
        <dbReference type="ARBA" id="ARBA00008281"/>
    </source>
</evidence>
<evidence type="ECO:0000256" key="4">
    <source>
        <dbReference type="ARBA" id="ARBA00022475"/>
    </source>
</evidence>
<organism evidence="11 12">
    <name type="scientific">Hafnia alvei FB1</name>
    <dbReference type="NCBI Taxonomy" id="1453496"/>
    <lineage>
        <taxon>Bacteria</taxon>
        <taxon>Pseudomonadati</taxon>
        <taxon>Pseudomonadota</taxon>
        <taxon>Gammaproteobacteria</taxon>
        <taxon>Enterobacterales</taxon>
        <taxon>Hafniaceae</taxon>
        <taxon>Hafnia</taxon>
    </lineage>
</organism>
<dbReference type="OrthoDB" id="6555669at2"/>
<dbReference type="GO" id="GO:0071973">
    <property type="term" value="P:bacterial-type flagellum-dependent cell motility"/>
    <property type="evidence" value="ECO:0007669"/>
    <property type="project" value="InterPro"/>
</dbReference>
<keyword evidence="9 10" id="KW-0472">Membrane</keyword>
<dbReference type="PATRIC" id="fig|1453496.5.peg.17"/>
<keyword evidence="4" id="KW-1003">Cell membrane</keyword>
<dbReference type="GO" id="GO:0009425">
    <property type="term" value="C:bacterial-type flagellum basal body"/>
    <property type="evidence" value="ECO:0007669"/>
    <property type="project" value="InterPro"/>
</dbReference>
<gene>
    <name evidence="11" type="ORF">AT03_00060</name>
</gene>
<proteinExistence type="inferred from homology"/>
<evidence type="ECO:0000256" key="9">
    <source>
        <dbReference type="ARBA" id="ARBA00023136"/>
    </source>
</evidence>
<dbReference type="GO" id="GO:0005886">
    <property type="term" value="C:plasma membrane"/>
    <property type="evidence" value="ECO:0007669"/>
    <property type="project" value="UniProtKB-SubCell"/>
</dbReference>
<dbReference type="Proteomes" id="UP000029986">
    <property type="component" value="Chromosome"/>
</dbReference>
<dbReference type="InterPro" id="IPR005503">
    <property type="entry name" value="FliL"/>
</dbReference>
<evidence type="ECO:0000256" key="8">
    <source>
        <dbReference type="ARBA" id="ARBA00022989"/>
    </source>
</evidence>
<keyword evidence="11" id="KW-0966">Cell projection</keyword>
<protein>
    <recommendedName>
        <fullName evidence="10">Flagellar protein FliL</fullName>
    </recommendedName>
</protein>
<keyword evidence="12" id="KW-1185">Reference proteome</keyword>
<dbReference type="eggNOG" id="COG1580">
    <property type="taxonomic scope" value="Bacteria"/>
</dbReference>
<keyword evidence="11" id="KW-0282">Flagellum</keyword>
<reference evidence="11 12" key="1">
    <citation type="journal article" date="2014" name="Gut Pathog.">
        <title>Gene clusters of Hafnia alvei strain FB1 important in survival and pathogenesis: a draft genome perspective.</title>
        <authorList>
            <person name="Tan J.Y."/>
            <person name="Yin W.F."/>
            <person name="Chan K.G."/>
        </authorList>
    </citation>
    <scope>NUCLEOTIDE SEQUENCE [LARGE SCALE GENOMIC DNA]</scope>
    <source>
        <strain evidence="11 12">FB1</strain>
    </source>
</reference>
<name>A0A097QWV1_HAFAL</name>
<evidence type="ECO:0000256" key="7">
    <source>
        <dbReference type="ARBA" id="ARBA00022779"/>
    </source>
</evidence>
<keyword evidence="7 10" id="KW-0283">Flagellar rotation</keyword>
<keyword evidence="6" id="KW-0812">Transmembrane</keyword>
<evidence type="ECO:0000256" key="10">
    <source>
        <dbReference type="RuleBase" id="RU364125"/>
    </source>
</evidence>
<dbReference type="AlphaFoldDB" id="A0A097QWV1"/>
<keyword evidence="11" id="KW-0969">Cilium</keyword>
<sequence>MTVKTFSLGLVIALVAAVLAAVLAVMGNHILAQPENGVGDKISKMFSSADGEATVEFVEIKNVVITLKSDNKKERYLLLELALATSDGKETARTEAMVPAIRGATVSLLSDMEYSHIRGMNVVELREQLMAAYVTKFKALNTGVPFHDVIISKMVFQ</sequence>
<dbReference type="RefSeq" id="WP_025799624.1">
    <property type="nucleotide sequence ID" value="NZ_CP009706.1"/>
</dbReference>
<accession>A0A097QWV1</accession>
<dbReference type="KEGG" id="hav:AT03_00060"/>
<keyword evidence="10" id="KW-0997">Cell inner membrane</keyword>
<dbReference type="EMBL" id="CP009706">
    <property type="protein sequence ID" value="AIU70952.1"/>
    <property type="molecule type" value="Genomic_DNA"/>
</dbReference>
<evidence type="ECO:0000313" key="12">
    <source>
        <dbReference type="Proteomes" id="UP000029986"/>
    </source>
</evidence>
<dbReference type="Pfam" id="PF03748">
    <property type="entry name" value="FliL"/>
    <property type="match status" value="1"/>
</dbReference>